<comment type="caution">
    <text evidence="1">The sequence shown here is derived from an EMBL/GenBank/DDBJ whole genome shotgun (WGS) entry which is preliminary data.</text>
</comment>
<dbReference type="EMBL" id="VSDQ01000679">
    <property type="protein sequence ID" value="TYA74416.1"/>
    <property type="molecule type" value="Genomic_DNA"/>
</dbReference>
<dbReference type="InterPro" id="IPR005901">
    <property type="entry name" value="GLPGLI"/>
</dbReference>
<gene>
    <name evidence="1" type="ORF">FUA24_13915</name>
</gene>
<proteinExistence type="predicted"/>
<dbReference type="Pfam" id="PF09697">
    <property type="entry name" value="Porph_ging"/>
    <property type="match status" value="2"/>
</dbReference>
<evidence type="ECO:0000313" key="1">
    <source>
        <dbReference type="EMBL" id="TYA74416.1"/>
    </source>
</evidence>
<dbReference type="RefSeq" id="WP_148543331.1">
    <property type="nucleotide sequence ID" value="NZ_VSDQ01000679.1"/>
</dbReference>
<name>A0A5D0HSX6_9FLAO</name>
<dbReference type="Proteomes" id="UP000323930">
    <property type="component" value="Unassembled WGS sequence"/>
</dbReference>
<dbReference type="AlphaFoldDB" id="A0A5D0HSX6"/>
<organism evidence="1 2">
    <name type="scientific">Seonamhaeicola marinus</name>
    <dbReference type="NCBI Taxonomy" id="1912246"/>
    <lineage>
        <taxon>Bacteria</taxon>
        <taxon>Pseudomonadati</taxon>
        <taxon>Bacteroidota</taxon>
        <taxon>Flavobacteriia</taxon>
        <taxon>Flavobacteriales</taxon>
        <taxon>Flavobacteriaceae</taxon>
    </lineage>
</organism>
<reference evidence="1 2" key="1">
    <citation type="submission" date="2019-08" db="EMBL/GenBank/DDBJ databases">
        <title>Seonamhaeicola sediminis sp. nov., isolated from marine sediment.</title>
        <authorList>
            <person name="Cao W.R."/>
        </authorList>
    </citation>
    <scope>NUCLEOTIDE SEQUENCE [LARGE SCALE GENOMIC DNA]</scope>
    <source>
        <strain evidence="1 2">B011</strain>
    </source>
</reference>
<evidence type="ECO:0000313" key="2">
    <source>
        <dbReference type="Proteomes" id="UP000323930"/>
    </source>
</evidence>
<dbReference type="OrthoDB" id="1429333at2"/>
<dbReference type="NCBIfam" id="TIGR01200">
    <property type="entry name" value="GLPGLI"/>
    <property type="match status" value="1"/>
</dbReference>
<accession>A0A5D0HSX6</accession>
<protein>
    <submittedName>
        <fullName evidence="1">GLPGLI family protein</fullName>
    </submittedName>
</protein>
<sequence>MKYLFLLVVVILTSHPKQTLVCGRIRYGFIPNDVNIEEKQNKKELYMLIEKMNEMSSDLEFILDFNSNESLFYFDEQMNSDLNPMATSFVKNIVSKGRYYYNLGNNELLREASRYEKYTLVKSTSSNVDWTLTNESKKIGNYTCYKAITKKINVNDSGIYEFLIEAWYTPQIPVKFGPKEFNHLPGLILELKDTHYTLYAKNISLSTNNSCKIEPLISKNIITKIQHQEDLKNSYKNLKQ</sequence>
<keyword evidence="2" id="KW-1185">Reference proteome</keyword>